<dbReference type="Proteomes" id="UP001151582">
    <property type="component" value="Unassembled WGS sequence"/>
</dbReference>
<evidence type="ECO:0000256" key="6">
    <source>
        <dbReference type="ARBA" id="ARBA00023295"/>
    </source>
</evidence>
<evidence type="ECO:0000256" key="4">
    <source>
        <dbReference type="ARBA" id="ARBA00022801"/>
    </source>
</evidence>
<keyword evidence="7" id="KW-0961">Cell wall biogenesis/degradation</keyword>
<evidence type="ECO:0000256" key="7">
    <source>
        <dbReference type="ARBA" id="ARBA00023316"/>
    </source>
</evidence>
<gene>
    <name evidence="12" type="ORF">H4R34_003522</name>
</gene>
<dbReference type="Gene3D" id="2.70.98.30">
    <property type="entry name" value="Golgi alpha-mannosidase II, domain 4"/>
    <property type="match status" value="1"/>
</dbReference>
<accession>A0A9W8B629</accession>
<protein>
    <recommendedName>
        <fullName evidence="3">glucan endo-1,3-beta-D-glucosidase</fullName>
        <ecNumber evidence="3">3.2.1.39</ecNumber>
    </recommendedName>
</protein>
<keyword evidence="8" id="KW-0624">Polysaccharide degradation</keyword>
<feature type="compositionally biased region" description="Polar residues" evidence="9">
    <location>
        <begin position="36"/>
        <end position="52"/>
    </location>
</feature>
<feature type="domain" description="Glycosyl hydrolase family 81 C-terminal" evidence="11">
    <location>
        <begin position="373"/>
        <end position="706"/>
    </location>
</feature>
<dbReference type="PANTHER" id="PTHR31983">
    <property type="entry name" value="ENDO-1,3(4)-BETA-GLUCANASE 1"/>
    <property type="match status" value="1"/>
</dbReference>
<evidence type="ECO:0000313" key="13">
    <source>
        <dbReference type="Proteomes" id="UP001151582"/>
    </source>
</evidence>
<dbReference type="Pfam" id="PF17652">
    <property type="entry name" value="Glyco_hydro81C"/>
    <property type="match status" value="1"/>
</dbReference>
<evidence type="ECO:0000256" key="8">
    <source>
        <dbReference type="ARBA" id="ARBA00023326"/>
    </source>
</evidence>
<evidence type="ECO:0000256" key="5">
    <source>
        <dbReference type="ARBA" id="ARBA00023277"/>
    </source>
</evidence>
<keyword evidence="4" id="KW-0378">Hydrolase</keyword>
<evidence type="ECO:0000256" key="1">
    <source>
        <dbReference type="ARBA" id="ARBA00000382"/>
    </source>
</evidence>
<keyword evidence="13" id="KW-1185">Reference proteome</keyword>
<dbReference type="GO" id="GO:0071555">
    <property type="term" value="P:cell wall organization"/>
    <property type="evidence" value="ECO:0007669"/>
    <property type="project" value="UniProtKB-KW"/>
</dbReference>
<comment type="caution">
    <text evidence="12">The sequence shown here is derived from an EMBL/GenBank/DDBJ whole genome shotgun (WGS) entry which is preliminary data.</text>
</comment>
<evidence type="ECO:0000259" key="11">
    <source>
        <dbReference type="Pfam" id="PF17652"/>
    </source>
</evidence>
<proteinExistence type="inferred from homology"/>
<dbReference type="GO" id="GO:0000272">
    <property type="term" value="P:polysaccharide catabolic process"/>
    <property type="evidence" value="ECO:0007669"/>
    <property type="project" value="UniProtKB-KW"/>
</dbReference>
<feature type="domain" description="Glycosyl hydrolase family 81 N-terminal" evidence="10">
    <location>
        <begin position="83"/>
        <end position="364"/>
    </location>
</feature>
<dbReference type="InterPro" id="IPR005200">
    <property type="entry name" value="Endo-beta-glucanase"/>
</dbReference>
<comment type="catalytic activity">
    <reaction evidence="1">
        <text>Hydrolysis of (1-&gt;3)-beta-D-glucosidic linkages in (1-&gt;3)-beta-D-glucans.</text>
        <dbReference type="EC" id="3.2.1.39"/>
    </reaction>
</comment>
<feature type="region of interest" description="Disordered" evidence="9">
    <location>
        <begin position="1"/>
        <end position="67"/>
    </location>
</feature>
<name>A0A9W8B629_9FUNG</name>
<evidence type="ECO:0000313" key="12">
    <source>
        <dbReference type="EMBL" id="KAJ1977600.1"/>
    </source>
</evidence>
<keyword evidence="6" id="KW-0326">Glycosidase</keyword>
<dbReference type="GO" id="GO:0042973">
    <property type="term" value="F:glucan endo-1,3-beta-D-glucosidase activity"/>
    <property type="evidence" value="ECO:0007669"/>
    <property type="project" value="UniProtKB-EC"/>
</dbReference>
<evidence type="ECO:0000256" key="3">
    <source>
        <dbReference type="ARBA" id="ARBA00012780"/>
    </source>
</evidence>
<dbReference type="EC" id="3.2.1.39" evidence="3"/>
<comment type="similarity">
    <text evidence="2">Belongs to the glycosyl hydrolase 81 family.</text>
</comment>
<dbReference type="OrthoDB" id="4473401at2759"/>
<reference evidence="12" key="1">
    <citation type="submission" date="2022-07" db="EMBL/GenBank/DDBJ databases">
        <title>Phylogenomic reconstructions and comparative analyses of Kickxellomycotina fungi.</title>
        <authorList>
            <person name="Reynolds N.K."/>
            <person name="Stajich J.E."/>
            <person name="Barry K."/>
            <person name="Grigoriev I.V."/>
            <person name="Crous P."/>
            <person name="Smith M.E."/>
        </authorList>
    </citation>
    <scope>NUCLEOTIDE SEQUENCE</scope>
    <source>
        <strain evidence="12">RSA 567</strain>
    </source>
</reference>
<dbReference type="InterPro" id="IPR040720">
    <property type="entry name" value="GH81_C"/>
</dbReference>
<evidence type="ECO:0000256" key="2">
    <source>
        <dbReference type="ARBA" id="ARBA00010730"/>
    </source>
</evidence>
<keyword evidence="5" id="KW-0119">Carbohydrate metabolism</keyword>
<dbReference type="Pfam" id="PF03639">
    <property type="entry name" value="Glyco_hydro_81"/>
    <property type="match status" value="1"/>
</dbReference>
<dbReference type="PANTHER" id="PTHR31983:SF0">
    <property type="entry name" value="GLUCAN ENDO-1,3-BETA-D-GLUCOSIDASE 2"/>
    <property type="match status" value="1"/>
</dbReference>
<dbReference type="GO" id="GO:0052861">
    <property type="term" value="F:endo-1,3(4)-beta-glucanase activity"/>
    <property type="evidence" value="ECO:0007669"/>
    <property type="project" value="InterPro"/>
</dbReference>
<dbReference type="EMBL" id="JANBQB010000335">
    <property type="protein sequence ID" value="KAJ1977600.1"/>
    <property type="molecule type" value="Genomic_DNA"/>
</dbReference>
<dbReference type="AlphaFoldDB" id="A0A9W8B629"/>
<dbReference type="Gene3D" id="1.20.5.420">
    <property type="entry name" value="Immunoglobulin FC, subunit C"/>
    <property type="match status" value="1"/>
</dbReference>
<dbReference type="InterPro" id="IPR040451">
    <property type="entry name" value="GH81_N"/>
</dbReference>
<organism evidence="12 13">
    <name type="scientific">Dimargaris verticillata</name>
    <dbReference type="NCBI Taxonomy" id="2761393"/>
    <lineage>
        <taxon>Eukaryota</taxon>
        <taxon>Fungi</taxon>
        <taxon>Fungi incertae sedis</taxon>
        <taxon>Zoopagomycota</taxon>
        <taxon>Kickxellomycotina</taxon>
        <taxon>Dimargaritomycetes</taxon>
        <taxon>Dimargaritales</taxon>
        <taxon>Dimargaritaceae</taxon>
        <taxon>Dimargaris</taxon>
    </lineage>
</organism>
<dbReference type="PROSITE" id="PS52008">
    <property type="entry name" value="GH81"/>
    <property type="match status" value="1"/>
</dbReference>
<evidence type="ECO:0000256" key="9">
    <source>
        <dbReference type="SAM" id="MobiDB-lite"/>
    </source>
</evidence>
<evidence type="ECO:0000259" key="10">
    <source>
        <dbReference type="Pfam" id="PF03639"/>
    </source>
</evidence>
<sequence length="715" mass="80395">MPFTPKVRQLWNQRQTQQREEPTDMATPTMPAVNEQPASTALTGSQPTSVVGGSQFPPISRDQPAYPARTSQVVPSAYWGDFKESGPLPTNSWWLNLVLDQGTEPITPYPYLVKATDQGVHLCYPERMATSDFVIQPFVDNWRLATREGLTTRRLIAYDDLTATYQWKNDSQRTLTSTFIKGCPYQTFRVQALTLTLTTIHAVLELTSVSATKTTVRFNNGQVWALYHTQPLVLTSAVNPDNSTTLVSQGPFTGVLRFALVPLSASPETQQRLDIHSPTFVTGATVNWQFSDKQTFELHYVYNTEGGDADRLLMLALPHHQPCLIQGQMVNVDGYRCIKGFLKGVVGQEWTLRQTMNQTQWFAPNPIQDQDRSALHQLLEADVGAAGPVEAGDPYFFGKGVARLARLALIAEHADRKDLIPRVVEVMKAALEPWLKATNANPLMFDSTWKGLCSKNSMNDGNADFGNGRYNDHHFHYGYHVYAAATIGRYDAAWVQQYKTQILTLVRDYANPSHHDPHFPYLRHMDLFDGHSWASGIISFADGRNQESTSESLNAYYAMYLLGLVLNDPVIESIGNALTTMEIQATQFYWHMTTQRSVYEPQFSANKTVGILWNSKVDYATWFGKNAEFIHCIQALPFTPISASLLDKPWVQEAYPVMSQALTRPDPPLTDSWRELVYMFHAILDKNAARAEVKAIKSHDDGNSASNTLYWISTC</sequence>